<reference evidence="9" key="1">
    <citation type="submission" date="2022-07" db="EMBL/GenBank/DDBJ databases">
        <title>Parvularcula maris sp. nov., an algicidal bacterium isolated from seawater.</title>
        <authorList>
            <person name="Li F."/>
        </authorList>
    </citation>
    <scope>NUCLEOTIDE SEQUENCE</scope>
    <source>
        <strain evidence="9">BGMRC 0090</strain>
    </source>
</reference>
<feature type="domain" description="PPIase FKBP-type" evidence="8">
    <location>
        <begin position="99"/>
        <end position="185"/>
    </location>
</feature>
<accession>A0A9X2LB23</accession>
<dbReference type="GO" id="GO:0003755">
    <property type="term" value="F:peptidyl-prolyl cis-trans isomerase activity"/>
    <property type="evidence" value="ECO:0007669"/>
    <property type="project" value="UniProtKB-UniRule"/>
</dbReference>
<dbReference type="Pfam" id="PF00254">
    <property type="entry name" value="FKBP_C"/>
    <property type="match status" value="1"/>
</dbReference>
<dbReference type="EMBL" id="JANIBC010000018">
    <property type="protein sequence ID" value="MCQ8186410.1"/>
    <property type="molecule type" value="Genomic_DNA"/>
</dbReference>
<comment type="similarity">
    <text evidence="2 6">Belongs to the FKBP-type PPIase family.</text>
</comment>
<dbReference type="PANTHER" id="PTHR43811">
    <property type="entry name" value="FKBP-TYPE PEPTIDYL-PROLYL CIS-TRANS ISOMERASE FKPA"/>
    <property type="match status" value="1"/>
</dbReference>
<dbReference type="EC" id="5.2.1.8" evidence="6"/>
<evidence type="ECO:0000313" key="9">
    <source>
        <dbReference type="EMBL" id="MCQ8186410.1"/>
    </source>
</evidence>
<organism evidence="9 10">
    <name type="scientific">Parvularcula maris</name>
    <dbReference type="NCBI Taxonomy" id="2965077"/>
    <lineage>
        <taxon>Bacteria</taxon>
        <taxon>Pseudomonadati</taxon>
        <taxon>Pseudomonadota</taxon>
        <taxon>Alphaproteobacteria</taxon>
        <taxon>Parvularculales</taxon>
        <taxon>Parvularculaceae</taxon>
        <taxon>Parvularcula</taxon>
    </lineage>
</organism>
<dbReference type="AlphaFoldDB" id="A0A9X2LB23"/>
<evidence type="ECO:0000256" key="2">
    <source>
        <dbReference type="ARBA" id="ARBA00006577"/>
    </source>
</evidence>
<sequence>MVVFDLDLLDVIDNEDEEALQALKADAEAQIAGYSEEAQRQQNLAQAQALTIAAVNTASSQNYVRTQGEREDTETTESGLVYEVLTDGGEDDGASPAIGDIVRVHYRGTLPDGEEFDSSYSRGEPTEFELGRVIAGWNEGLQLMQPGDKYKFYIPANLAYGQRGAGELIGPNQALVFEVELLEVKPAETLEEGEE</sequence>
<dbReference type="PROSITE" id="PS50059">
    <property type="entry name" value="FKBP_PPIASE"/>
    <property type="match status" value="1"/>
</dbReference>
<keyword evidence="3 5" id="KW-0697">Rotamase</keyword>
<dbReference type="FunFam" id="3.10.50.40:FF:000006">
    <property type="entry name" value="Peptidyl-prolyl cis-trans isomerase"/>
    <property type="match status" value="1"/>
</dbReference>
<protein>
    <recommendedName>
        <fullName evidence="6">Peptidyl-prolyl cis-trans isomerase</fullName>
        <ecNumber evidence="6">5.2.1.8</ecNumber>
    </recommendedName>
</protein>
<name>A0A9X2LB23_9PROT</name>
<proteinExistence type="inferred from homology"/>
<evidence type="ECO:0000259" key="8">
    <source>
        <dbReference type="PROSITE" id="PS50059"/>
    </source>
</evidence>
<gene>
    <name evidence="9" type="ORF">NOG11_13575</name>
</gene>
<evidence type="ECO:0000256" key="7">
    <source>
        <dbReference type="SAM" id="Coils"/>
    </source>
</evidence>
<evidence type="ECO:0000256" key="4">
    <source>
        <dbReference type="ARBA" id="ARBA00023235"/>
    </source>
</evidence>
<feature type="coiled-coil region" evidence="7">
    <location>
        <begin position="17"/>
        <end position="44"/>
    </location>
</feature>
<evidence type="ECO:0000256" key="1">
    <source>
        <dbReference type="ARBA" id="ARBA00000971"/>
    </source>
</evidence>
<comment type="caution">
    <text evidence="9">The sequence shown here is derived from an EMBL/GenBank/DDBJ whole genome shotgun (WGS) entry which is preliminary data.</text>
</comment>
<keyword evidence="7" id="KW-0175">Coiled coil</keyword>
<evidence type="ECO:0000256" key="5">
    <source>
        <dbReference type="PROSITE-ProRule" id="PRU00277"/>
    </source>
</evidence>
<dbReference type="InterPro" id="IPR046357">
    <property type="entry name" value="PPIase_dom_sf"/>
</dbReference>
<evidence type="ECO:0000256" key="6">
    <source>
        <dbReference type="RuleBase" id="RU003915"/>
    </source>
</evidence>
<evidence type="ECO:0000313" key="10">
    <source>
        <dbReference type="Proteomes" id="UP001142610"/>
    </source>
</evidence>
<keyword evidence="10" id="KW-1185">Reference proteome</keyword>
<evidence type="ECO:0000256" key="3">
    <source>
        <dbReference type="ARBA" id="ARBA00023110"/>
    </source>
</evidence>
<keyword evidence="4 5" id="KW-0413">Isomerase</keyword>
<comment type="catalytic activity">
    <reaction evidence="1 5 6">
        <text>[protein]-peptidylproline (omega=180) = [protein]-peptidylproline (omega=0)</text>
        <dbReference type="Rhea" id="RHEA:16237"/>
        <dbReference type="Rhea" id="RHEA-COMP:10747"/>
        <dbReference type="Rhea" id="RHEA-COMP:10748"/>
        <dbReference type="ChEBI" id="CHEBI:83833"/>
        <dbReference type="ChEBI" id="CHEBI:83834"/>
        <dbReference type="EC" id="5.2.1.8"/>
    </reaction>
</comment>
<dbReference type="Proteomes" id="UP001142610">
    <property type="component" value="Unassembled WGS sequence"/>
</dbReference>
<dbReference type="InterPro" id="IPR001179">
    <property type="entry name" value="PPIase_FKBP_dom"/>
</dbReference>
<dbReference type="PANTHER" id="PTHR43811:SF19">
    <property type="entry name" value="39 KDA FK506-BINDING NUCLEAR PROTEIN"/>
    <property type="match status" value="1"/>
</dbReference>
<dbReference type="Gene3D" id="3.10.50.40">
    <property type="match status" value="1"/>
</dbReference>
<dbReference type="SUPFAM" id="SSF54534">
    <property type="entry name" value="FKBP-like"/>
    <property type="match status" value="1"/>
</dbReference>